<proteinExistence type="predicted"/>
<evidence type="ECO:0008006" key="2">
    <source>
        <dbReference type="Google" id="ProtNLM"/>
    </source>
</evidence>
<sequence length="640" mass="74128">MTINFQCIFDPNFQHQLNMNIGNLLPLNTVKQEWKKREATAGSRKNKENTSKNLATQLKIERKLASVYNACAGINKSINPSNLRSNEFERLLNNDFYNSDVMKAVSCITQSFTRTNDYVYELRVRKYLRSPKQIGTPSVYGFALETQIEDHQPVFIIKAPKTIQKDLLHEYITGVYGLNKLRTEVPNFAYILGAFKCSSPYIQADKRVKAFCFTGAKNKVTYVVYERIAPGVEFGEYILTCTKDDFIAAWMQILFSLKLAQDKIKFNHNDLHADNAIVRLLGSTVQIPYTSSKGQKVYVTANAIPTLIDYGQSRFDVRDDGNTATLTDPEIWAHPPYDFNPLIDAYKLISFLLYILIQNNKLNTETGKAVAEIYRFFYDFRNMDDLTSRINDERFSYYIYFQTRHNAGVNLETFIDWIFSSPKPSLLLGKIVTRQRDSRIKLLSCGIKDCVTEDDTLKFLGVTDKAQLTDIFDLYEYVLNLPQSKQKPFSRTEGAVNILNDQMKGVDNDLKRIERYFNSHRWTGVKDQNIDFTFMNKYRKEIETFMDLLDTYLLTSGTLNVIAKYMSMMGDKDNNNLAQLMKRRKIANTNVVKLLDDVREDIRLVSRIDKATWKNNLADDRRLLWWTDTFLLLGETLEFT</sequence>
<reference evidence="1" key="1">
    <citation type="journal article" date="2019" name="MBio">
        <title>Virus Genomes from Deep Sea Sediments Expand the Ocean Megavirome and Support Independent Origins of Viral Gigantism.</title>
        <authorList>
            <person name="Backstrom D."/>
            <person name="Yutin N."/>
            <person name="Jorgensen S.L."/>
            <person name="Dharamshi J."/>
            <person name="Homa F."/>
            <person name="Zaremba-Niedwiedzka K."/>
            <person name="Spang A."/>
            <person name="Wolf Y.I."/>
            <person name="Koonin E.V."/>
            <person name="Ettema T.J."/>
        </authorList>
    </citation>
    <scope>NUCLEOTIDE SEQUENCE</scope>
</reference>
<dbReference type="Gene3D" id="1.10.510.10">
    <property type="entry name" value="Transferase(Phosphotransferase) domain 1"/>
    <property type="match status" value="1"/>
</dbReference>
<name>A0A481ZEM9_9VIRU</name>
<organism evidence="1">
    <name type="scientific">Pithovirus LCPAC404</name>
    <dbReference type="NCBI Taxonomy" id="2506597"/>
    <lineage>
        <taxon>Viruses</taxon>
        <taxon>Pithoviruses</taxon>
    </lineage>
</organism>
<protein>
    <recommendedName>
        <fullName evidence="2">Protein kinase</fullName>
    </recommendedName>
</protein>
<dbReference type="EMBL" id="MK500598">
    <property type="protein sequence ID" value="QBK93550.1"/>
    <property type="molecule type" value="Genomic_DNA"/>
</dbReference>
<accession>A0A481ZEM9</accession>
<gene>
    <name evidence="1" type="ORF">LCPAC404_02540</name>
</gene>
<evidence type="ECO:0000313" key="1">
    <source>
        <dbReference type="EMBL" id="QBK93550.1"/>
    </source>
</evidence>